<evidence type="ECO:0000256" key="4">
    <source>
        <dbReference type="SAM" id="SignalP"/>
    </source>
</evidence>
<dbReference type="Gene3D" id="1.10.287.470">
    <property type="entry name" value="Helix hairpin bin"/>
    <property type="match status" value="1"/>
</dbReference>
<evidence type="ECO:0000256" key="3">
    <source>
        <dbReference type="SAM" id="Coils"/>
    </source>
</evidence>
<evidence type="ECO:0000256" key="2">
    <source>
        <dbReference type="ARBA" id="ARBA00023054"/>
    </source>
</evidence>
<dbReference type="Proteomes" id="UP001597304">
    <property type="component" value="Unassembled WGS sequence"/>
</dbReference>
<dbReference type="Pfam" id="PF25881">
    <property type="entry name" value="HH_YBHG"/>
    <property type="match status" value="1"/>
</dbReference>
<sequence length="341" mass="35903">MTRRDRTAQARPRTGRSANRRRLAGVLLAATAVLAACTEPVGDGWSGYAEGDYVYVAAPVAGRLTRLAVRAGDDVAQGAPLFALDEAPERDALQAAEAQRDAAVAQSANLQTGKRPDEVAQVQAQLAQARAQATLARTDSARKASLVTQAAVSRSEADAARTAAAAADQRVTELEAALRTARQPARAQERVAAEAQARGADGALAQQRWRLDQMAQAAPASGQVADTLFREGEWVAAGQPVVSLLPPGHLKARFFVPEAALSQLKSGVAVQLNCDGCAAPLTARISRIATEPEYTPPVIYSNAQRAKLVFMVEALPETQDVARLKPGQPLDVRLLPAVPGS</sequence>
<dbReference type="SUPFAM" id="SSF111369">
    <property type="entry name" value="HlyD-like secretion proteins"/>
    <property type="match status" value="1"/>
</dbReference>
<proteinExistence type="predicted"/>
<keyword evidence="2 3" id="KW-0175">Coiled coil</keyword>
<keyword evidence="4" id="KW-0732">Signal</keyword>
<dbReference type="InterPro" id="IPR050465">
    <property type="entry name" value="UPF0194_transport"/>
</dbReference>
<dbReference type="EMBL" id="JBHUEJ010000015">
    <property type="protein sequence ID" value="MFD1710022.1"/>
    <property type="molecule type" value="Genomic_DNA"/>
</dbReference>
<reference evidence="7" key="1">
    <citation type="journal article" date="2019" name="Int. J. Syst. Evol. Microbiol.">
        <title>The Global Catalogue of Microorganisms (GCM) 10K type strain sequencing project: providing services to taxonomists for standard genome sequencing and annotation.</title>
        <authorList>
            <consortium name="The Broad Institute Genomics Platform"/>
            <consortium name="The Broad Institute Genome Sequencing Center for Infectious Disease"/>
            <person name="Wu L."/>
            <person name="Ma J."/>
        </authorList>
    </citation>
    <scope>NUCLEOTIDE SEQUENCE [LARGE SCALE GENOMIC DNA]</scope>
    <source>
        <strain evidence="7">LMG 29247</strain>
    </source>
</reference>
<evidence type="ECO:0000313" key="7">
    <source>
        <dbReference type="Proteomes" id="UP001597304"/>
    </source>
</evidence>
<name>A0ABW4KSE5_9BURK</name>
<feature type="domain" description="YbhG-like alpha-helical hairpin" evidence="5">
    <location>
        <begin position="84"/>
        <end position="212"/>
    </location>
</feature>
<gene>
    <name evidence="6" type="ORF">ACFSF0_05365</name>
</gene>
<dbReference type="PANTHER" id="PTHR32347">
    <property type="entry name" value="EFFLUX SYSTEM COMPONENT YKNX-RELATED"/>
    <property type="match status" value="1"/>
</dbReference>
<dbReference type="Gene3D" id="2.40.50.100">
    <property type="match status" value="1"/>
</dbReference>
<feature type="chain" id="PRO_5047423092" evidence="4">
    <location>
        <begin position="36"/>
        <end position="341"/>
    </location>
</feature>
<dbReference type="InterPro" id="IPR059052">
    <property type="entry name" value="HH_YbhG-like"/>
</dbReference>
<organism evidence="6 7">
    <name type="scientific">Ottowia flava</name>
    <dbReference type="NCBI Taxonomy" id="2675430"/>
    <lineage>
        <taxon>Bacteria</taxon>
        <taxon>Pseudomonadati</taxon>
        <taxon>Pseudomonadota</taxon>
        <taxon>Betaproteobacteria</taxon>
        <taxon>Burkholderiales</taxon>
        <taxon>Comamonadaceae</taxon>
        <taxon>Ottowia</taxon>
    </lineage>
</organism>
<dbReference type="RefSeq" id="WP_377615048.1">
    <property type="nucleotide sequence ID" value="NZ_JBHUEJ010000015.1"/>
</dbReference>
<dbReference type="PANTHER" id="PTHR32347:SF23">
    <property type="entry name" value="BLL5650 PROTEIN"/>
    <property type="match status" value="1"/>
</dbReference>
<dbReference type="Gene3D" id="2.40.30.170">
    <property type="match status" value="1"/>
</dbReference>
<evidence type="ECO:0000259" key="5">
    <source>
        <dbReference type="Pfam" id="PF25881"/>
    </source>
</evidence>
<comment type="caution">
    <text evidence="6">The sequence shown here is derived from an EMBL/GenBank/DDBJ whole genome shotgun (WGS) entry which is preliminary data.</text>
</comment>
<evidence type="ECO:0000313" key="6">
    <source>
        <dbReference type="EMBL" id="MFD1710022.1"/>
    </source>
</evidence>
<evidence type="ECO:0000256" key="1">
    <source>
        <dbReference type="ARBA" id="ARBA00004196"/>
    </source>
</evidence>
<keyword evidence="7" id="KW-1185">Reference proteome</keyword>
<feature type="coiled-coil region" evidence="3">
    <location>
        <begin position="119"/>
        <end position="177"/>
    </location>
</feature>
<comment type="subcellular location">
    <subcellularLocation>
        <location evidence="1">Cell envelope</location>
    </subcellularLocation>
</comment>
<protein>
    <submittedName>
        <fullName evidence="6">HlyD family secretion protein</fullName>
    </submittedName>
</protein>
<feature type="signal peptide" evidence="4">
    <location>
        <begin position="1"/>
        <end position="35"/>
    </location>
</feature>
<accession>A0ABW4KSE5</accession>